<keyword evidence="4" id="KW-0812">Transmembrane</keyword>
<dbReference type="GO" id="GO:0005506">
    <property type="term" value="F:iron ion binding"/>
    <property type="evidence" value="ECO:0007669"/>
    <property type="project" value="InterPro"/>
</dbReference>
<evidence type="ECO:0000256" key="8">
    <source>
        <dbReference type="ARBA" id="ARBA00023004"/>
    </source>
</evidence>
<keyword evidence="13" id="KW-1185">Reference proteome</keyword>
<dbReference type="PANTHER" id="PTHR24282:SF255">
    <property type="entry name" value="CYTOCHROME P450 72A11-RELATED"/>
    <property type="match status" value="1"/>
</dbReference>
<comment type="similarity">
    <text evidence="2">Belongs to the cytochrome P450 family.</text>
</comment>
<dbReference type="InterPro" id="IPR036396">
    <property type="entry name" value="Cyt_P450_sf"/>
</dbReference>
<comment type="subcellular location">
    <subcellularLocation>
        <location evidence="1">Membrane</location>
    </subcellularLocation>
</comment>
<dbReference type="AlphaFoldDB" id="A0A7N0VE38"/>
<evidence type="ECO:0000256" key="4">
    <source>
        <dbReference type="ARBA" id="ARBA00022692"/>
    </source>
</evidence>
<proteinExistence type="inferred from homology"/>
<evidence type="ECO:0000256" key="9">
    <source>
        <dbReference type="ARBA" id="ARBA00023033"/>
    </source>
</evidence>
<dbReference type="GO" id="GO:0020037">
    <property type="term" value="F:heme binding"/>
    <property type="evidence" value="ECO:0007669"/>
    <property type="project" value="InterPro"/>
</dbReference>
<evidence type="ECO:0000313" key="13">
    <source>
        <dbReference type="Proteomes" id="UP000594263"/>
    </source>
</evidence>
<dbReference type="PRINTS" id="PR00385">
    <property type="entry name" value="P450"/>
</dbReference>
<dbReference type="EnsemblPlants" id="Kaladp0630s0059.1.v1.1">
    <property type="protein sequence ID" value="Kaladp0630s0059.1.v1.1"/>
    <property type="gene ID" value="Kaladp0630s0059.v1.1"/>
</dbReference>
<dbReference type="InterPro" id="IPR050665">
    <property type="entry name" value="Cytochrome_P450_Monooxygen"/>
</dbReference>
<evidence type="ECO:0000256" key="5">
    <source>
        <dbReference type="ARBA" id="ARBA00022723"/>
    </source>
</evidence>
<evidence type="ECO:0000256" key="6">
    <source>
        <dbReference type="ARBA" id="ARBA00022989"/>
    </source>
</evidence>
<dbReference type="InterPro" id="IPR002401">
    <property type="entry name" value="Cyt_P450_E_grp-I"/>
</dbReference>
<evidence type="ECO:0000256" key="11">
    <source>
        <dbReference type="PIRSR" id="PIRSR602401-1"/>
    </source>
</evidence>
<dbReference type="Pfam" id="PF00067">
    <property type="entry name" value="p450"/>
    <property type="match status" value="1"/>
</dbReference>
<name>A0A7N0VE38_KALFE</name>
<evidence type="ECO:0000256" key="1">
    <source>
        <dbReference type="ARBA" id="ARBA00004370"/>
    </source>
</evidence>
<feature type="binding site" description="axial binding residue" evidence="11">
    <location>
        <position position="440"/>
    </location>
    <ligand>
        <name>heme</name>
        <dbReference type="ChEBI" id="CHEBI:30413"/>
    </ligand>
    <ligandPart>
        <name>Fe</name>
        <dbReference type="ChEBI" id="CHEBI:18248"/>
    </ligandPart>
</feature>
<keyword evidence="8 11" id="KW-0408">Iron</keyword>
<protein>
    <recommendedName>
        <fullName evidence="14">Cytochrome P450</fullName>
    </recommendedName>
</protein>
<evidence type="ECO:0000256" key="10">
    <source>
        <dbReference type="ARBA" id="ARBA00023136"/>
    </source>
</evidence>
<evidence type="ECO:0000256" key="3">
    <source>
        <dbReference type="ARBA" id="ARBA00022617"/>
    </source>
</evidence>
<organism evidence="12 13">
    <name type="scientific">Kalanchoe fedtschenkoi</name>
    <name type="common">Lavender scallops</name>
    <name type="synonym">South American air plant</name>
    <dbReference type="NCBI Taxonomy" id="63787"/>
    <lineage>
        <taxon>Eukaryota</taxon>
        <taxon>Viridiplantae</taxon>
        <taxon>Streptophyta</taxon>
        <taxon>Embryophyta</taxon>
        <taxon>Tracheophyta</taxon>
        <taxon>Spermatophyta</taxon>
        <taxon>Magnoliopsida</taxon>
        <taxon>eudicotyledons</taxon>
        <taxon>Gunneridae</taxon>
        <taxon>Pentapetalae</taxon>
        <taxon>Saxifragales</taxon>
        <taxon>Crassulaceae</taxon>
        <taxon>Kalanchoe</taxon>
    </lineage>
</organism>
<keyword evidence="10" id="KW-0472">Membrane</keyword>
<keyword evidence="7" id="KW-0560">Oxidoreductase</keyword>
<evidence type="ECO:0000313" key="12">
    <source>
        <dbReference type="EnsemblPlants" id="Kaladp0630s0059.1.v1.1"/>
    </source>
</evidence>
<keyword evidence="5 11" id="KW-0479">Metal-binding</keyword>
<dbReference type="OMA" id="WWVHQNF"/>
<reference evidence="12" key="1">
    <citation type="submission" date="2021-01" db="UniProtKB">
        <authorList>
            <consortium name="EnsemblPlants"/>
        </authorList>
    </citation>
    <scope>IDENTIFICATION</scope>
</reference>
<dbReference type="SUPFAM" id="SSF48264">
    <property type="entry name" value="Cytochrome P450"/>
    <property type="match status" value="1"/>
</dbReference>
<keyword evidence="6" id="KW-1133">Transmembrane helix</keyword>
<dbReference type="Gramene" id="Kaladp0630s0059.1.v1.1">
    <property type="protein sequence ID" value="Kaladp0630s0059.1.v1.1"/>
    <property type="gene ID" value="Kaladp0630s0059.v1.1"/>
</dbReference>
<evidence type="ECO:0000256" key="2">
    <source>
        <dbReference type="ARBA" id="ARBA00010617"/>
    </source>
</evidence>
<dbReference type="PRINTS" id="PR00463">
    <property type="entry name" value="EP450I"/>
</dbReference>
<keyword evidence="9" id="KW-0503">Monooxygenase</keyword>
<evidence type="ECO:0000256" key="7">
    <source>
        <dbReference type="ARBA" id="ARBA00023002"/>
    </source>
</evidence>
<evidence type="ECO:0008006" key="14">
    <source>
        <dbReference type="Google" id="ProtNLM"/>
    </source>
</evidence>
<dbReference type="Proteomes" id="UP000594263">
    <property type="component" value="Unplaced"/>
</dbReference>
<dbReference type="GO" id="GO:0016020">
    <property type="term" value="C:membrane"/>
    <property type="evidence" value="ECO:0007669"/>
    <property type="project" value="UniProtKB-SubCell"/>
</dbReference>
<dbReference type="InterPro" id="IPR001128">
    <property type="entry name" value="Cyt_P450"/>
</dbReference>
<dbReference type="PANTHER" id="PTHR24282">
    <property type="entry name" value="CYTOCHROME P450 FAMILY MEMBER"/>
    <property type="match status" value="1"/>
</dbReference>
<accession>A0A7N0VE38</accession>
<dbReference type="GO" id="GO:0004497">
    <property type="term" value="F:monooxygenase activity"/>
    <property type="evidence" value="ECO:0007669"/>
    <property type="project" value="UniProtKB-KW"/>
</dbReference>
<sequence length="492" mass="55915">MASIALYMPAAILACLILRWSFKAINWLWLKPRRLETCLRQQGFKGNSYRFLYGDTKDNLKMIQEASSKPIHLSDDIVGSIPISVYAVGLSKPPLNPLAALLAKGLASYEGDKWAKHRKLINPAFHSEKLKVSDNMLLRYLFQRYEELDGTNMMPAFHHSTNEMVCKWEKLALASANRSCELDVWQDLQTMTRDAISRTAFGSSYEEGKRIFELQRELTGLVVQASLSVYVPGWRFETTKMNQRMKALYREIKASLRVIIKKKEEALEKGKNAPSDLLGMLLESNLNATEEHKNKRDFGMSLDEVIEECKLFYFAGQETTSAMLQKRARDEVLQVFGNENPNLDGLNHLKTVTMILQEALRLYPPATVVNRTTHKEEVLGNLTLPAGVLVTVPILSIQRDPQLWGEDAHEFKPDRFSEGVSNATKGQVRFIPFIWGPRICIGQNFALLEGKMAMPLVLQRFSFELSPSYTHAPYSRISLQPQHGANLILHKL</sequence>
<keyword evidence="3 11" id="KW-0349">Heme</keyword>
<dbReference type="GO" id="GO:0016705">
    <property type="term" value="F:oxidoreductase activity, acting on paired donors, with incorporation or reduction of molecular oxygen"/>
    <property type="evidence" value="ECO:0007669"/>
    <property type="project" value="InterPro"/>
</dbReference>
<dbReference type="Gene3D" id="1.10.630.10">
    <property type="entry name" value="Cytochrome P450"/>
    <property type="match status" value="1"/>
</dbReference>
<comment type="cofactor">
    <cofactor evidence="11">
        <name>heme</name>
        <dbReference type="ChEBI" id="CHEBI:30413"/>
    </cofactor>
</comment>